<dbReference type="PROSITE" id="PS50893">
    <property type="entry name" value="ABC_TRANSPORTER_2"/>
    <property type="match status" value="1"/>
</dbReference>
<evidence type="ECO:0000259" key="7">
    <source>
        <dbReference type="PROSITE" id="PS50893"/>
    </source>
</evidence>
<evidence type="ECO:0000313" key="8">
    <source>
        <dbReference type="EMBL" id="MCH9277129.1"/>
    </source>
</evidence>
<dbReference type="GO" id="GO:0005524">
    <property type="term" value="F:ATP binding"/>
    <property type="evidence" value="ECO:0007669"/>
    <property type="project" value="UniProtKB-KW"/>
</dbReference>
<dbReference type="SUPFAM" id="SSF52540">
    <property type="entry name" value="P-loop containing nucleoside triphosphate hydrolases"/>
    <property type="match status" value="1"/>
</dbReference>
<comment type="caution">
    <text evidence="8">The sequence shown here is derived from an EMBL/GenBank/DDBJ whole genome shotgun (WGS) entry which is preliminary data.</text>
</comment>
<evidence type="ECO:0000256" key="4">
    <source>
        <dbReference type="ARBA" id="ARBA00022741"/>
    </source>
</evidence>
<organism evidence="8 9">
    <name type="scientific">Bifidobacterium amazonense</name>
    <dbReference type="NCBI Taxonomy" id="2809027"/>
    <lineage>
        <taxon>Bacteria</taxon>
        <taxon>Bacillati</taxon>
        <taxon>Actinomycetota</taxon>
        <taxon>Actinomycetes</taxon>
        <taxon>Bifidobacteriales</taxon>
        <taxon>Bifidobacteriaceae</taxon>
        <taxon>Bifidobacterium</taxon>
    </lineage>
</organism>
<sequence length="268" mass="29417">MVDADEIAISMRGLKMLEISHVSKSFGDMQAVRDVSLRLEPGHVTAVVGPNGAGKSTLLRMACGLLVPDSGSIMLDGRPIADYGSGLYRRLSAVLEDSSLAYMSLKGWDNLDYQGALYGFGRRETRERCAGLLDVLDLRRHMDKRVGDWSRGTQQKLALVTALLPRPQVLLLDESTLGLDVVAKRDFLNAVHASLADGVAVMMTSHQSEVIEHIADDVVLIEHGRTLFADTFDTFMRHYAVLGDDSESLEQVLLGIFDQETSQEANPE</sequence>
<dbReference type="PANTHER" id="PTHR42711:SF5">
    <property type="entry name" value="ABC TRANSPORTER ATP-BINDING PROTEIN NATA"/>
    <property type="match status" value="1"/>
</dbReference>
<accession>A0ABS9VYR9</accession>
<evidence type="ECO:0000256" key="5">
    <source>
        <dbReference type="ARBA" id="ARBA00022840"/>
    </source>
</evidence>
<evidence type="ECO:0000256" key="2">
    <source>
        <dbReference type="ARBA" id="ARBA00005417"/>
    </source>
</evidence>
<keyword evidence="3" id="KW-0813">Transport</keyword>
<evidence type="ECO:0000313" key="9">
    <source>
        <dbReference type="Proteomes" id="UP000710815"/>
    </source>
</evidence>
<dbReference type="Proteomes" id="UP000710815">
    <property type="component" value="Unassembled WGS sequence"/>
</dbReference>
<feature type="domain" description="ABC transporter" evidence="7">
    <location>
        <begin position="17"/>
        <end position="248"/>
    </location>
</feature>
<dbReference type="RefSeq" id="WP_241515111.1">
    <property type="nucleotide sequence ID" value="NZ_JAFEJT020000086.1"/>
</dbReference>
<evidence type="ECO:0000256" key="1">
    <source>
        <dbReference type="ARBA" id="ARBA00004202"/>
    </source>
</evidence>
<protein>
    <submittedName>
        <fullName evidence="8">ABC transporter ATP-binding protein</fullName>
    </submittedName>
</protein>
<keyword evidence="5 8" id="KW-0067">ATP-binding</keyword>
<reference evidence="8 9" key="2">
    <citation type="journal article" date="2021" name="Syst. Appl. Microbiol.">
        <title>Phylogenetic classification of ten novel species belonging to the genus Bifidobacterium comprising B. phasiani sp. nov., B. pongonis sp. nov., B. saguinibicoloris sp. nov., B. colobi sp. nov., B. simiiventris sp. nov., B. santillanense sp. nov., B. miconis sp. nov., B. amazonense sp. nov., B. pluvialisilvae sp. nov., and B. miconisargentati sp. nov.</title>
        <authorList>
            <person name="Lugli G.A."/>
            <person name="Calvete-Torre I."/>
            <person name="Alessandri G."/>
            <person name="Milani C."/>
            <person name="Turroni F."/>
            <person name="Laiolo P."/>
            <person name="Ossiprandi M.C."/>
            <person name="Margolles A."/>
            <person name="Ruiz L."/>
            <person name="Ventura M."/>
        </authorList>
    </citation>
    <scope>NUCLEOTIDE SEQUENCE [LARGE SCALE GENOMIC DNA]</scope>
    <source>
        <strain evidence="8 9">MA1</strain>
    </source>
</reference>
<reference evidence="8 9" key="1">
    <citation type="journal article" date="2021" name="Environ. Microbiol.">
        <title>Genetic insights into the dark matter of the mammalian gut microbiota through targeted genome reconstruction.</title>
        <authorList>
            <person name="Lugli G.A."/>
            <person name="Alessandri G."/>
            <person name="Milani C."/>
            <person name="Viappiani A."/>
            <person name="Fontana F."/>
            <person name="Tarracchini C."/>
            <person name="Mancabelli L."/>
            <person name="Argentini C."/>
            <person name="Ruiz L."/>
            <person name="Margolles A."/>
            <person name="van Sinderen D."/>
            <person name="Turroni F."/>
            <person name="Ventura M."/>
        </authorList>
    </citation>
    <scope>NUCLEOTIDE SEQUENCE [LARGE SCALE GENOMIC DNA]</scope>
    <source>
        <strain evidence="8 9">MA1</strain>
    </source>
</reference>
<proteinExistence type="inferred from homology"/>
<comment type="subcellular location">
    <subcellularLocation>
        <location evidence="1">Cell membrane</location>
        <topology evidence="1">Peripheral membrane protein</topology>
    </subcellularLocation>
</comment>
<keyword evidence="4" id="KW-0547">Nucleotide-binding</keyword>
<dbReference type="CDD" id="cd03230">
    <property type="entry name" value="ABC_DR_subfamily_A"/>
    <property type="match status" value="1"/>
</dbReference>
<dbReference type="InterPro" id="IPR003439">
    <property type="entry name" value="ABC_transporter-like_ATP-bd"/>
</dbReference>
<dbReference type="InterPro" id="IPR003593">
    <property type="entry name" value="AAA+_ATPase"/>
</dbReference>
<keyword evidence="6" id="KW-0046">Antibiotic resistance</keyword>
<keyword evidence="9" id="KW-1185">Reference proteome</keyword>
<comment type="similarity">
    <text evidence="2">Belongs to the ABC transporter superfamily.</text>
</comment>
<dbReference type="Pfam" id="PF00005">
    <property type="entry name" value="ABC_tran"/>
    <property type="match status" value="1"/>
</dbReference>
<dbReference type="InterPro" id="IPR050763">
    <property type="entry name" value="ABC_transporter_ATP-binding"/>
</dbReference>
<name>A0ABS9VYR9_9BIFI</name>
<dbReference type="EMBL" id="JAFEJT020000086">
    <property type="protein sequence ID" value="MCH9277129.1"/>
    <property type="molecule type" value="Genomic_DNA"/>
</dbReference>
<dbReference type="SMART" id="SM00382">
    <property type="entry name" value="AAA"/>
    <property type="match status" value="1"/>
</dbReference>
<gene>
    <name evidence="8" type="ORF">JS533_012805</name>
</gene>
<evidence type="ECO:0000256" key="6">
    <source>
        <dbReference type="ARBA" id="ARBA00023251"/>
    </source>
</evidence>
<evidence type="ECO:0000256" key="3">
    <source>
        <dbReference type="ARBA" id="ARBA00022448"/>
    </source>
</evidence>
<dbReference type="InterPro" id="IPR027417">
    <property type="entry name" value="P-loop_NTPase"/>
</dbReference>
<dbReference type="Gene3D" id="3.40.50.300">
    <property type="entry name" value="P-loop containing nucleotide triphosphate hydrolases"/>
    <property type="match status" value="1"/>
</dbReference>
<dbReference type="PANTHER" id="PTHR42711">
    <property type="entry name" value="ABC TRANSPORTER ATP-BINDING PROTEIN"/>
    <property type="match status" value="1"/>
</dbReference>